<accession>A0ABS9VDV9</accession>
<dbReference type="RefSeq" id="WP_241412442.1">
    <property type="nucleotide sequence ID" value="NZ_JAKZGO010000008.1"/>
</dbReference>
<reference evidence="1" key="1">
    <citation type="submission" date="2022-03" db="EMBL/GenBank/DDBJ databases">
        <title>De novo assembled genomes of Belliella spp. (Cyclobacteriaceae) strains.</title>
        <authorList>
            <person name="Szabo A."/>
            <person name="Korponai K."/>
            <person name="Felfoldi T."/>
        </authorList>
    </citation>
    <scope>NUCLEOTIDE SEQUENCE</scope>
    <source>
        <strain evidence="1">DSM 111903</strain>
    </source>
</reference>
<gene>
    <name evidence="1" type="ORF">MM213_11575</name>
</gene>
<sequence>MSYKVKSIPEFEKELKKLVKKYPSLKDDFFQLVQDLKNKPDLGVPLYKNCFKIRISIKSKGKSGGGRVITHFAFSDDTVYLLSIYDKSKQESITDTYIKSLLDFLS</sequence>
<proteinExistence type="predicted"/>
<protein>
    <recommendedName>
        <fullName evidence="3">mRNA-degrading endonuclease RelE, toxin component of the RelBE toxin-antitoxin system</fullName>
    </recommendedName>
</protein>
<evidence type="ECO:0000313" key="2">
    <source>
        <dbReference type="Proteomes" id="UP001165430"/>
    </source>
</evidence>
<evidence type="ECO:0000313" key="1">
    <source>
        <dbReference type="EMBL" id="MCH7414130.1"/>
    </source>
</evidence>
<comment type="caution">
    <text evidence="1">The sequence shown here is derived from an EMBL/GenBank/DDBJ whole genome shotgun (WGS) entry which is preliminary data.</text>
</comment>
<dbReference type="EMBL" id="JAKZGO010000008">
    <property type="protein sequence ID" value="MCH7414130.1"/>
    <property type="molecule type" value="Genomic_DNA"/>
</dbReference>
<organism evidence="1 2">
    <name type="scientific">Belliella alkalica</name>
    <dbReference type="NCBI Taxonomy" id="1730871"/>
    <lineage>
        <taxon>Bacteria</taxon>
        <taxon>Pseudomonadati</taxon>
        <taxon>Bacteroidota</taxon>
        <taxon>Cytophagia</taxon>
        <taxon>Cytophagales</taxon>
        <taxon>Cyclobacteriaceae</taxon>
        <taxon>Belliella</taxon>
    </lineage>
</organism>
<keyword evidence="2" id="KW-1185">Reference proteome</keyword>
<dbReference type="Proteomes" id="UP001165430">
    <property type="component" value="Unassembled WGS sequence"/>
</dbReference>
<evidence type="ECO:0008006" key="3">
    <source>
        <dbReference type="Google" id="ProtNLM"/>
    </source>
</evidence>
<name>A0ABS9VDV9_9BACT</name>